<dbReference type="AlphaFoldDB" id="A1CKE4"/>
<dbReference type="OrthoDB" id="10034502at2759"/>
<dbReference type="EMBL" id="DS027056">
    <property type="protein sequence ID" value="EAW09618.1"/>
    <property type="molecule type" value="Genomic_DNA"/>
</dbReference>
<dbReference type="Pfam" id="PF08538">
    <property type="entry name" value="DUF1749"/>
    <property type="match status" value="1"/>
</dbReference>
<dbReference type="GeneID" id="4703146"/>
<dbReference type="Gene3D" id="3.40.50.1820">
    <property type="entry name" value="alpha/beta hydrolase"/>
    <property type="match status" value="1"/>
</dbReference>
<dbReference type="OMA" id="LHYLYSP"/>
<dbReference type="SUPFAM" id="SSF53474">
    <property type="entry name" value="alpha/beta-Hydrolases"/>
    <property type="match status" value="1"/>
</dbReference>
<reference evidence="1 2" key="1">
    <citation type="journal article" date="2008" name="PLoS Genet.">
        <title>Genomic islands in the pathogenic filamentous fungus Aspergillus fumigatus.</title>
        <authorList>
            <person name="Fedorova N.D."/>
            <person name="Khaldi N."/>
            <person name="Joardar V.S."/>
            <person name="Maiti R."/>
            <person name="Amedeo P."/>
            <person name="Anderson M.J."/>
            <person name="Crabtree J."/>
            <person name="Silva J.C."/>
            <person name="Badger J.H."/>
            <person name="Albarraq A."/>
            <person name="Angiuoli S."/>
            <person name="Bussey H."/>
            <person name="Bowyer P."/>
            <person name="Cotty P.J."/>
            <person name="Dyer P.S."/>
            <person name="Egan A."/>
            <person name="Galens K."/>
            <person name="Fraser-Liggett C.M."/>
            <person name="Haas B.J."/>
            <person name="Inman J.M."/>
            <person name="Kent R."/>
            <person name="Lemieux S."/>
            <person name="Malavazi I."/>
            <person name="Orvis J."/>
            <person name="Roemer T."/>
            <person name="Ronning C.M."/>
            <person name="Sundaram J.P."/>
            <person name="Sutton G."/>
            <person name="Turner G."/>
            <person name="Venter J.C."/>
            <person name="White O.R."/>
            <person name="Whitty B.R."/>
            <person name="Youngman P."/>
            <person name="Wolfe K.H."/>
            <person name="Goldman G.H."/>
            <person name="Wortman J.R."/>
            <person name="Jiang B."/>
            <person name="Denning D.W."/>
            <person name="Nierman W.C."/>
        </authorList>
    </citation>
    <scope>NUCLEOTIDE SEQUENCE [LARGE SCALE GENOMIC DNA]</scope>
    <source>
        <strain evidence="2">ATCC 1007 / CBS 513.65 / DSM 816 / NCTC 3887 / NRRL 1</strain>
    </source>
</reference>
<sequence>MASAAHPGTLHEYAPRRVAFEFTSSTPEKQHSLIFIGGLQDGLCTVPYVPALAKALEPTPWSVFQAQLSSSFGGWGTGSLDQDVAEIAQCVEYVRKLQASAAPDGKVVIMGHSTGSQDVLHYLYAANPASRPRPPVHGAILQAPVSDREAMLAETRKPGPAGAEARGAFEQLVAQARLESSADENEILPLGLTRKVGLPGDPISAARFFSLASPDSPAAPAVDDLFSSDLSDERLRETFGVVRTKGLLRSRLLVLYSGSDEYAAPWADKGALMERWRLATEAGQEGAWDGNSAIIAGASHTVKDEGQAELVERVSRYLEGI</sequence>
<dbReference type="ESTHER" id="aspcl-a1cke4">
    <property type="family name" value="Fusarinine_C_esterase_sidJ"/>
</dbReference>
<protein>
    <submittedName>
        <fullName evidence="1">Uncharacterized protein</fullName>
    </submittedName>
</protein>
<keyword evidence="2" id="KW-1185">Reference proteome</keyword>
<dbReference type="RefSeq" id="XP_001271044.1">
    <property type="nucleotide sequence ID" value="XM_001271043.1"/>
</dbReference>
<gene>
    <name evidence="1" type="ORF">ACLA_038290</name>
</gene>
<organism evidence="1 2">
    <name type="scientific">Aspergillus clavatus (strain ATCC 1007 / CBS 513.65 / DSM 816 / NCTC 3887 / NRRL 1 / QM 1276 / 107)</name>
    <dbReference type="NCBI Taxonomy" id="344612"/>
    <lineage>
        <taxon>Eukaryota</taxon>
        <taxon>Fungi</taxon>
        <taxon>Dikarya</taxon>
        <taxon>Ascomycota</taxon>
        <taxon>Pezizomycotina</taxon>
        <taxon>Eurotiomycetes</taxon>
        <taxon>Eurotiomycetidae</taxon>
        <taxon>Eurotiales</taxon>
        <taxon>Aspergillaceae</taxon>
        <taxon>Aspergillus</taxon>
        <taxon>Aspergillus subgen. Fumigati</taxon>
    </lineage>
</organism>
<accession>A1CKE4</accession>
<dbReference type="PANTHER" id="PTHR31591:SF5">
    <property type="entry name" value="DOLICHOL-PHOSPHATE MANNOSYLTRANSFERASE"/>
    <property type="match status" value="1"/>
</dbReference>
<evidence type="ECO:0000313" key="1">
    <source>
        <dbReference type="EMBL" id="EAW09618.1"/>
    </source>
</evidence>
<evidence type="ECO:0000313" key="2">
    <source>
        <dbReference type="Proteomes" id="UP000006701"/>
    </source>
</evidence>
<dbReference type="KEGG" id="act:ACLA_038290"/>
<dbReference type="Proteomes" id="UP000006701">
    <property type="component" value="Unassembled WGS sequence"/>
</dbReference>
<dbReference type="eggNOG" id="KOG4840">
    <property type="taxonomic scope" value="Eukaryota"/>
</dbReference>
<dbReference type="InterPro" id="IPR013744">
    <property type="entry name" value="SidJ"/>
</dbReference>
<name>A1CKE4_ASPCL</name>
<dbReference type="PANTHER" id="PTHR31591">
    <property type="entry name" value="UPF0613 PROTEIN PB24D3.06C"/>
    <property type="match status" value="1"/>
</dbReference>
<dbReference type="HOGENOM" id="CLU_049633_3_0_1"/>
<dbReference type="VEuPathDB" id="FungiDB:ACLA_038290"/>
<dbReference type="InterPro" id="IPR029058">
    <property type="entry name" value="AB_hydrolase_fold"/>
</dbReference>
<proteinExistence type="predicted"/>